<feature type="transmembrane region" description="Helical" evidence="1">
    <location>
        <begin position="305"/>
        <end position="323"/>
    </location>
</feature>
<organism evidence="3 4">
    <name type="scientific">Phyllobacterium phragmitis</name>
    <dbReference type="NCBI Taxonomy" id="2670329"/>
    <lineage>
        <taxon>Bacteria</taxon>
        <taxon>Pseudomonadati</taxon>
        <taxon>Pseudomonadota</taxon>
        <taxon>Alphaproteobacteria</taxon>
        <taxon>Hyphomicrobiales</taxon>
        <taxon>Phyllobacteriaceae</taxon>
        <taxon>Phyllobacterium</taxon>
    </lineage>
</organism>
<comment type="caution">
    <text evidence="3">The sequence shown here is derived from an EMBL/GenBank/DDBJ whole genome shotgun (WGS) entry which is preliminary data.</text>
</comment>
<keyword evidence="1" id="KW-0472">Membrane</keyword>
<gene>
    <name evidence="3" type="ORF">C5748_19760</name>
</gene>
<keyword evidence="1" id="KW-1133">Transmembrane helix</keyword>
<dbReference type="GO" id="GO:0016747">
    <property type="term" value="F:acyltransferase activity, transferring groups other than amino-acyl groups"/>
    <property type="evidence" value="ECO:0007669"/>
    <property type="project" value="InterPro"/>
</dbReference>
<feature type="transmembrane region" description="Helical" evidence="1">
    <location>
        <begin position="88"/>
        <end position="111"/>
    </location>
</feature>
<dbReference type="InterPro" id="IPR002656">
    <property type="entry name" value="Acyl_transf_3_dom"/>
</dbReference>
<dbReference type="InterPro" id="IPR050879">
    <property type="entry name" value="Acyltransferase_3"/>
</dbReference>
<feature type="transmembrane region" description="Helical" evidence="1">
    <location>
        <begin position="208"/>
        <end position="227"/>
    </location>
</feature>
<dbReference type="AlphaFoldDB" id="A0A2S9IME3"/>
<sequence>MRSRPHYGERFRMTERRERLYFLDDGRGIAVLYVVIFHIVFVPAIQYPRPAKVFLEFGGSGVILFFLISAFSLCYTMPKHLSHEYPMLSYAVARLFRILPLYYFMLLLTIWRDWVWRDMTFDWSKILATTVFAFNFNPQWVTGIVWASWTIGVEMPFYLLFPLLYFRLRTIWQKIIVAILAAWAVYAFDQYVIQLISDPILARRYSHYNLLHHFPVFVIGMIAFDVYQYVKTKNFDRSTGWLISCVGLSLVWMMALNKYTKTSFEMDHLTAIGYATLLIGLSISPISIFSNSITRFYAKICYSTYLWHPFVIFALSPTYRVIYAMPISLWLKLGACIALTLPVVTAVAWCSFHLIEKRGDRMGKIFLKWASDRRRAVPAPVE</sequence>
<dbReference type="GO" id="GO:0000271">
    <property type="term" value="P:polysaccharide biosynthetic process"/>
    <property type="evidence" value="ECO:0007669"/>
    <property type="project" value="TreeGrafter"/>
</dbReference>
<dbReference type="PANTHER" id="PTHR23028">
    <property type="entry name" value="ACETYLTRANSFERASE"/>
    <property type="match status" value="1"/>
</dbReference>
<evidence type="ECO:0000259" key="2">
    <source>
        <dbReference type="Pfam" id="PF01757"/>
    </source>
</evidence>
<feature type="domain" description="Acyltransferase 3" evidence="2">
    <location>
        <begin position="21"/>
        <end position="348"/>
    </location>
</feature>
<evidence type="ECO:0000313" key="3">
    <source>
        <dbReference type="EMBL" id="PRD41703.1"/>
    </source>
</evidence>
<feature type="transmembrane region" description="Helical" evidence="1">
    <location>
        <begin position="271"/>
        <end position="293"/>
    </location>
</feature>
<dbReference type="GO" id="GO:0016020">
    <property type="term" value="C:membrane"/>
    <property type="evidence" value="ECO:0007669"/>
    <property type="project" value="TreeGrafter"/>
</dbReference>
<proteinExistence type="predicted"/>
<evidence type="ECO:0000313" key="4">
    <source>
        <dbReference type="Proteomes" id="UP000239434"/>
    </source>
</evidence>
<feature type="transmembrane region" description="Helical" evidence="1">
    <location>
        <begin position="239"/>
        <end position="259"/>
    </location>
</feature>
<keyword evidence="4" id="KW-1185">Reference proteome</keyword>
<dbReference type="EMBL" id="PVBR01000017">
    <property type="protein sequence ID" value="PRD41703.1"/>
    <property type="molecule type" value="Genomic_DNA"/>
</dbReference>
<feature type="transmembrane region" description="Helical" evidence="1">
    <location>
        <begin position="329"/>
        <end position="355"/>
    </location>
</feature>
<name>A0A2S9IME3_9HYPH</name>
<reference evidence="3 4" key="1">
    <citation type="submission" date="2018-02" db="EMBL/GenBank/DDBJ databases">
        <title>The draft genome of Phyllobacterium sp. 1N-3.</title>
        <authorList>
            <person name="Liu L."/>
            <person name="Li L."/>
            <person name="Zhang X."/>
            <person name="Wang T."/>
            <person name="Liang L."/>
        </authorList>
    </citation>
    <scope>NUCLEOTIDE SEQUENCE [LARGE SCALE GENOMIC DNA]</scope>
    <source>
        <strain evidence="3 4">1N-3</strain>
    </source>
</reference>
<feature type="transmembrane region" description="Helical" evidence="1">
    <location>
        <begin position="21"/>
        <end position="45"/>
    </location>
</feature>
<dbReference type="PANTHER" id="PTHR23028:SF53">
    <property type="entry name" value="ACYL_TRANSF_3 DOMAIN-CONTAINING PROTEIN"/>
    <property type="match status" value="1"/>
</dbReference>
<feature type="transmembrane region" description="Helical" evidence="1">
    <location>
        <begin position="57"/>
        <end position="76"/>
    </location>
</feature>
<dbReference type="Pfam" id="PF01757">
    <property type="entry name" value="Acyl_transf_3"/>
    <property type="match status" value="1"/>
</dbReference>
<feature type="transmembrane region" description="Helical" evidence="1">
    <location>
        <begin position="144"/>
        <end position="164"/>
    </location>
</feature>
<protein>
    <recommendedName>
        <fullName evidence="2">Acyltransferase 3 domain-containing protein</fullName>
    </recommendedName>
</protein>
<feature type="transmembrane region" description="Helical" evidence="1">
    <location>
        <begin position="171"/>
        <end position="188"/>
    </location>
</feature>
<keyword evidence="1" id="KW-0812">Transmembrane</keyword>
<accession>A0A2S9IME3</accession>
<evidence type="ECO:0000256" key="1">
    <source>
        <dbReference type="SAM" id="Phobius"/>
    </source>
</evidence>
<dbReference type="Proteomes" id="UP000239434">
    <property type="component" value="Unassembled WGS sequence"/>
</dbReference>